<accession>A0AAD9UH43</accession>
<keyword evidence="3" id="KW-1185">Reference proteome</keyword>
<evidence type="ECO:0000313" key="3">
    <source>
        <dbReference type="Proteomes" id="UP001209878"/>
    </source>
</evidence>
<comment type="caution">
    <text evidence="2">The sequence shown here is derived from an EMBL/GenBank/DDBJ whole genome shotgun (WGS) entry which is preliminary data.</text>
</comment>
<evidence type="ECO:0000259" key="1">
    <source>
        <dbReference type="Pfam" id="PF15813"/>
    </source>
</evidence>
<dbReference type="PANTHER" id="PTHR28495">
    <property type="entry name" value="HYPOTHETICAL PROTEIN LOC100359752"/>
    <property type="match status" value="1"/>
</dbReference>
<dbReference type="EMBL" id="JAODUO010000118">
    <property type="protein sequence ID" value="KAK2188961.1"/>
    <property type="molecule type" value="Genomic_DNA"/>
</dbReference>
<proteinExistence type="predicted"/>
<dbReference type="PANTHER" id="PTHR28495:SF1">
    <property type="entry name" value="GENE, 17266-RELATED"/>
    <property type="match status" value="1"/>
</dbReference>
<dbReference type="Proteomes" id="UP001209878">
    <property type="component" value="Unassembled WGS sequence"/>
</dbReference>
<dbReference type="InterPro" id="IPR031643">
    <property type="entry name" value="DUF4708"/>
</dbReference>
<name>A0AAD9UH43_RIDPI</name>
<sequence>MHERNAELLYFADVPALHELCLVVVSVPTDCKLGSGKQPHIIRCRELIFTEQDILATPSLGHGHSVQIVMPQSLYKTGRLQSRFQKMGLQAEKPRRVTPAIFQSCYRYTLLAKLAPGWNKVGDYLVQGRDFVTTNEKMNAICLDVTVTEKEVCLAVQAHIIRSSPIQLADLGVCRPVWDAFTRDVHGKIAEYSICNTWCHILPSMKKGKIVNLVRQIPEDSPFKTYKDMKRYWKNTYGYRLPDTDEGMIYYQVYFKPIGNTLFTYPLSVVFIS</sequence>
<reference evidence="2" key="1">
    <citation type="journal article" date="2023" name="Mol. Biol. Evol.">
        <title>Third-Generation Sequencing Reveals the Adaptive Role of the Epigenome in Three Deep-Sea Polychaetes.</title>
        <authorList>
            <person name="Perez M."/>
            <person name="Aroh O."/>
            <person name="Sun Y."/>
            <person name="Lan Y."/>
            <person name="Juniper S.K."/>
            <person name="Young C.R."/>
            <person name="Angers B."/>
            <person name="Qian P.Y."/>
        </authorList>
    </citation>
    <scope>NUCLEOTIDE SEQUENCE</scope>
    <source>
        <strain evidence="2">R07B-5</strain>
    </source>
</reference>
<dbReference type="Pfam" id="PF15813">
    <property type="entry name" value="DUF4708"/>
    <property type="match status" value="1"/>
</dbReference>
<organism evidence="2 3">
    <name type="scientific">Ridgeia piscesae</name>
    <name type="common">Tubeworm</name>
    <dbReference type="NCBI Taxonomy" id="27915"/>
    <lineage>
        <taxon>Eukaryota</taxon>
        <taxon>Metazoa</taxon>
        <taxon>Spiralia</taxon>
        <taxon>Lophotrochozoa</taxon>
        <taxon>Annelida</taxon>
        <taxon>Polychaeta</taxon>
        <taxon>Sedentaria</taxon>
        <taxon>Canalipalpata</taxon>
        <taxon>Sabellida</taxon>
        <taxon>Siboglinidae</taxon>
        <taxon>Ridgeia</taxon>
    </lineage>
</organism>
<feature type="domain" description="DUF4708" evidence="1">
    <location>
        <begin position="8"/>
        <end position="270"/>
    </location>
</feature>
<dbReference type="AlphaFoldDB" id="A0AAD9UH43"/>
<protein>
    <recommendedName>
        <fullName evidence="1">DUF4708 domain-containing protein</fullName>
    </recommendedName>
</protein>
<gene>
    <name evidence="2" type="ORF">NP493_119g08023</name>
</gene>
<evidence type="ECO:0000313" key="2">
    <source>
        <dbReference type="EMBL" id="KAK2188961.1"/>
    </source>
</evidence>